<name>A0AA41YSI3_9HYPH</name>
<dbReference type="EMBL" id="JAMOIM010000001">
    <property type="protein sequence ID" value="MCW6506510.1"/>
    <property type="molecule type" value="Genomic_DNA"/>
</dbReference>
<dbReference type="Proteomes" id="UP001165667">
    <property type="component" value="Unassembled WGS sequence"/>
</dbReference>
<dbReference type="InterPro" id="IPR029024">
    <property type="entry name" value="TerB-like"/>
</dbReference>
<gene>
    <name evidence="2" type="ORF">M8523_00560</name>
</gene>
<sequence length="145" mass="15766">MYTSSSNVRPESPRDAPTAPAEMLLDALVAAYALMAHADGELASAERRRLFAIIRDTPALEVFSRDDVAHAAAEHEANFRLDPEVAQQLAWEKIDPIVGQRRAAHVLIAACRELIPADGVAHPAEYRALADIKSRLGVDDLPPHA</sequence>
<evidence type="ECO:0000313" key="2">
    <source>
        <dbReference type="EMBL" id="MCW6506510.1"/>
    </source>
</evidence>
<proteinExistence type="predicted"/>
<protein>
    <submittedName>
        <fullName evidence="2">TerB family tellurite resistance protein</fullName>
    </submittedName>
</protein>
<dbReference type="RefSeq" id="WP_282582872.1">
    <property type="nucleotide sequence ID" value="NZ_JAMOIM010000001.1"/>
</dbReference>
<comment type="caution">
    <text evidence="2">The sequence shown here is derived from an EMBL/GenBank/DDBJ whole genome shotgun (WGS) entry which is preliminary data.</text>
</comment>
<dbReference type="InterPro" id="IPR007791">
    <property type="entry name" value="DjlA_N"/>
</dbReference>
<dbReference type="AlphaFoldDB" id="A0AA41YSI3"/>
<dbReference type="SUPFAM" id="SSF158682">
    <property type="entry name" value="TerB-like"/>
    <property type="match status" value="1"/>
</dbReference>
<evidence type="ECO:0000313" key="3">
    <source>
        <dbReference type="Proteomes" id="UP001165667"/>
    </source>
</evidence>
<dbReference type="Gene3D" id="1.10.3680.10">
    <property type="entry name" value="TerB-like"/>
    <property type="match status" value="1"/>
</dbReference>
<reference evidence="2" key="1">
    <citation type="submission" date="2022-05" db="EMBL/GenBank/DDBJ databases">
        <authorList>
            <person name="Pankratov T."/>
        </authorList>
    </citation>
    <scope>NUCLEOTIDE SEQUENCE</scope>
    <source>
        <strain evidence="2">BP6-180914</strain>
    </source>
</reference>
<evidence type="ECO:0000259" key="1">
    <source>
        <dbReference type="Pfam" id="PF05099"/>
    </source>
</evidence>
<accession>A0AA41YSI3</accession>
<organism evidence="2 3">
    <name type="scientific">Lichenifustis flavocetrariae</name>
    <dbReference type="NCBI Taxonomy" id="2949735"/>
    <lineage>
        <taxon>Bacteria</taxon>
        <taxon>Pseudomonadati</taxon>
        <taxon>Pseudomonadota</taxon>
        <taxon>Alphaproteobacteria</taxon>
        <taxon>Hyphomicrobiales</taxon>
        <taxon>Lichenihabitantaceae</taxon>
        <taxon>Lichenifustis</taxon>
    </lineage>
</organism>
<keyword evidence="3" id="KW-1185">Reference proteome</keyword>
<dbReference type="CDD" id="cd07176">
    <property type="entry name" value="terB"/>
    <property type="match status" value="1"/>
</dbReference>
<feature type="domain" description="Co-chaperone DjlA N-terminal" evidence="1">
    <location>
        <begin position="26"/>
        <end position="140"/>
    </location>
</feature>
<dbReference type="Pfam" id="PF05099">
    <property type="entry name" value="TerB"/>
    <property type="match status" value="1"/>
</dbReference>